<dbReference type="PANTHER" id="PTHR38099:SF1">
    <property type="entry name" value="LARGE RIBOSOMAL RNA SUBUNIT ACCUMULATION PROTEIN YCED"/>
    <property type="match status" value="1"/>
</dbReference>
<evidence type="ECO:0000313" key="6">
    <source>
        <dbReference type="EMBL" id="MFC4788766.1"/>
    </source>
</evidence>
<keyword evidence="4" id="KW-0690">Ribosome biogenesis</keyword>
<evidence type="ECO:0000256" key="4">
    <source>
        <dbReference type="ARBA" id="ARBA00022517"/>
    </source>
</evidence>
<dbReference type="EMBL" id="JBHSHJ010000004">
    <property type="protein sequence ID" value="MFC4788766.1"/>
    <property type="molecule type" value="Genomic_DNA"/>
</dbReference>
<evidence type="ECO:0000313" key="7">
    <source>
        <dbReference type="Proteomes" id="UP001596001"/>
    </source>
</evidence>
<reference evidence="7" key="1">
    <citation type="journal article" date="2019" name="Int. J. Syst. Evol. Microbiol.">
        <title>The Global Catalogue of Microorganisms (GCM) 10K type strain sequencing project: providing services to taxonomists for standard genome sequencing and annotation.</title>
        <authorList>
            <consortium name="The Broad Institute Genomics Platform"/>
            <consortium name="The Broad Institute Genome Sequencing Center for Infectious Disease"/>
            <person name="Wu L."/>
            <person name="Ma J."/>
        </authorList>
    </citation>
    <scope>NUCLEOTIDE SEQUENCE [LARGE SCALE GENOMIC DNA]</scope>
    <source>
        <strain evidence="7">CCUG 49452</strain>
    </source>
</reference>
<dbReference type="Proteomes" id="UP001596001">
    <property type="component" value="Unassembled WGS sequence"/>
</dbReference>
<dbReference type="RefSeq" id="WP_382431501.1">
    <property type="nucleotide sequence ID" value="NZ_JBHSHJ010000004.1"/>
</dbReference>
<dbReference type="PANTHER" id="PTHR38099">
    <property type="entry name" value="LARGE RIBOSOMAL RNA SUBUNIT ACCUMULATION PROTEIN YCED"/>
    <property type="match status" value="1"/>
</dbReference>
<comment type="caution">
    <text evidence="6">The sequence shown here is derived from an EMBL/GenBank/DDBJ whole genome shotgun (WGS) entry which is preliminary data.</text>
</comment>
<keyword evidence="7" id="KW-1185">Reference proteome</keyword>
<gene>
    <name evidence="6" type="ORF">ACFO6X_07185</name>
</gene>
<dbReference type="InterPro" id="IPR039255">
    <property type="entry name" value="YceD_bac"/>
</dbReference>
<name>A0ABV9QDB5_9BURK</name>
<evidence type="ECO:0000256" key="3">
    <source>
        <dbReference type="ARBA" id="ARBA00015716"/>
    </source>
</evidence>
<organism evidence="6 7">
    <name type="scientific">Giesbergeria sinuosa</name>
    <dbReference type="NCBI Taxonomy" id="80883"/>
    <lineage>
        <taxon>Bacteria</taxon>
        <taxon>Pseudomonadati</taxon>
        <taxon>Pseudomonadota</taxon>
        <taxon>Betaproteobacteria</taxon>
        <taxon>Burkholderiales</taxon>
        <taxon>Comamonadaceae</taxon>
        <taxon>Giesbergeria</taxon>
    </lineage>
</organism>
<accession>A0ABV9QDB5</accession>
<dbReference type="InterPro" id="IPR003772">
    <property type="entry name" value="YceD"/>
</dbReference>
<dbReference type="Pfam" id="PF02620">
    <property type="entry name" value="YceD"/>
    <property type="match status" value="1"/>
</dbReference>
<comment type="similarity">
    <text evidence="2">Belongs to the DUF177 domain family.</text>
</comment>
<evidence type="ECO:0000256" key="1">
    <source>
        <dbReference type="ARBA" id="ARBA00002868"/>
    </source>
</evidence>
<evidence type="ECO:0000256" key="2">
    <source>
        <dbReference type="ARBA" id="ARBA00010740"/>
    </source>
</evidence>
<evidence type="ECO:0000256" key="5">
    <source>
        <dbReference type="ARBA" id="ARBA00031841"/>
    </source>
</evidence>
<proteinExistence type="inferred from homology"/>
<sequence length="184" mass="20577">MTKTFHPEKLDIKAFAQAGGHLAQHEALLKYPRLAEEAHGLLHPDLRVDWQADAEMRSDGGNGHQPWLHLRVEATFPMQCQRCLGPVDMPLWVERSFRFVPDEATAEALDEDFEEDLLALSPDFDLHTLIEDELLMALPVVPRHDECPESVTLASSSEDFEAANAEKPNPFAALASLRVGKSKD</sequence>
<comment type="function">
    <text evidence="1">Plays a role in synthesis, processing and/or stability of 23S rRNA.</text>
</comment>
<protein>
    <recommendedName>
        <fullName evidence="3">Large ribosomal RNA subunit accumulation protein YceD</fullName>
    </recommendedName>
    <alternativeName>
        <fullName evidence="5">23S rRNA accumulation protein YceD</fullName>
    </alternativeName>
</protein>